<dbReference type="InterPro" id="IPR054547">
    <property type="entry name" value="NNH1"/>
</dbReference>
<feature type="domain" description="NACHT" evidence="3">
    <location>
        <begin position="246"/>
        <end position="587"/>
    </location>
</feature>
<dbReference type="EMBL" id="JAYFSI010000017">
    <property type="protein sequence ID" value="MEA5366810.1"/>
    <property type="molecule type" value="Genomic_DNA"/>
</dbReference>
<reference evidence="4 5" key="1">
    <citation type="submission" date="2023-12" db="EMBL/GenBank/DDBJ databases">
        <title>Amycolatopsis sp. V23-08.</title>
        <authorList>
            <person name="Somphong A."/>
        </authorList>
    </citation>
    <scope>NUCLEOTIDE SEQUENCE [LARGE SCALE GENOMIC DNA]</scope>
    <source>
        <strain evidence="4 5">V23-08</strain>
    </source>
</reference>
<comment type="caution">
    <text evidence="4">The sequence shown here is derived from an EMBL/GenBank/DDBJ whole genome shotgun (WGS) entry which is preliminary data.</text>
</comment>
<dbReference type="Pfam" id="PF22733">
    <property type="entry name" value="NNH1"/>
    <property type="match status" value="1"/>
</dbReference>
<proteinExistence type="predicted"/>
<protein>
    <submittedName>
        <fullName evidence="4">NACHT domain-containing protein</fullName>
    </submittedName>
</protein>
<gene>
    <name evidence="4" type="ORF">VA596_45270</name>
</gene>
<keyword evidence="1" id="KW-0547">Nucleotide-binding</keyword>
<keyword evidence="5" id="KW-1185">Reference proteome</keyword>
<dbReference type="InterPro" id="IPR027417">
    <property type="entry name" value="P-loop_NTPase"/>
</dbReference>
<dbReference type="InterPro" id="IPR032675">
    <property type="entry name" value="LRR_dom_sf"/>
</dbReference>
<sequence>MVAALGATFSALHQWAVERGADRLGAQRKLRALGDPARQLLAAEEDLADLRRVEFAALSDGDWQAALDAVADALVAADVGGLVRADPAVLTDETRLKARTAAAGRRPLAAAALGPDGVEAFDRLLTECCRRIARRARAVDEVMHAVQAAMAGEITDLRRQVETLGGQPDRRARSAADAFERHYQSYLAGSYATFELFQVGPGRAPARHSFAEFYSVPSLARRSLSPADTALTGTGTDAAHALATDRHVLLVGGAGAGKTTLLQWLAHTAATTALRAETEDDDPWHGVVPFFVPLRQFADGELPQPEDLVRVSAPALAGEKPAGWVSALLRSGRAMVLVDGVDEVLQPRREVVRRWLEGLLRGYPEARYVISTRPSAVDEDWPSAGEPLPRYELLPLSGRGMRELVAHWYAAARALETDEVQRGWLTGCEERLGEALAARPDVRGLVSSPLLCSLLCALYRRENMYLPQSRKDLLDKALQLLLGEWDTRRGVQVEDELRMSDKEKIILLERFAAPMVRNAELLVHRDDATRRFGRAMSGLRSQGVEPELVLRHLLERSGVLRENEADHRIAFVHRTFRDFLAAGEFVKAGEIGYVVEHAHDDALNEVVFMVAAQARASEAGDLLARLLDRANRRGTRRDHEVADRLVLLAAAALGHVDVIEPEQVRTDVLAAVRGLVPPAGFDEAEMLAKAGSFVIDLLPGPGEIDELAARTGERPDRIAAHVIRALALIGGEESWEKIRMFSGTHRRSVINELLRAWRYNEYSEEYAATSLANVEFGDYLLEVHRWDVLRRLHHLRTLKALQLVGDVPLDDRARGIHPLPRLHDLRHLELKSNDVVDDLDELVECTGLRSLWISGFSSALTDLSALARMGITDLRLHAGSLEAITALRTLDGTLLPRLSLRHRKLSQGLDLLPEGLRVGELEVAVRADQRNLRGITRLAEVEAVTMAGIPSVEEVGELAALPTLRRLALTTTEPVADLVRLRRLGPVRVELHGVPKAQEGAVRDALPEADVVLHADERRER</sequence>
<dbReference type="SUPFAM" id="SSF52540">
    <property type="entry name" value="P-loop containing nucleoside triphosphate hydrolases"/>
    <property type="match status" value="1"/>
</dbReference>
<dbReference type="Gene3D" id="3.80.10.10">
    <property type="entry name" value="Ribonuclease Inhibitor"/>
    <property type="match status" value="1"/>
</dbReference>
<dbReference type="InterPro" id="IPR007111">
    <property type="entry name" value="NACHT_NTPase"/>
</dbReference>
<dbReference type="PANTHER" id="PTHR46844:SF1">
    <property type="entry name" value="SLR5058 PROTEIN"/>
    <property type="match status" value="1"/>
</dbReference>
<dbReference type="Proteomes" id="UP001304298">
    <property type="component" value="Unassembled WGS sequence"/>
</dbReference>
<evidence type="ECO:0000313" key="4">
    <source>
        <dbReference type="EMBL" id="MEA5366810.1"/>
    </source>
</evidence>
<name>A0ABU5RKI8_9PSEU</name>
<dbReference type="Gene3D" id="3.40.50.300">
    <property type="entry name" value="P-loop containing nucleotide triphosphate hydrolases"/>
    <property type="match status" value="1"/>
</dbReference>
<dbReference type="SUPFAM" id="SSF52047">
    <property type="entry name" value="RNI-like"/>
    <property type="match status" value="1"/>
</dbReference>
<evidence type="ECO:0000259" key="3">
    <source>
        <dbReference type="PROSITE" id="PS50837"/>
    </source>
</evidence>
<dbReference type="Pfam" id="PF05729">
    <property type="entry name" value="NACHT"/>
    <property type="match status" value="1"/>
</dbReference>
<dbReference type="PANTHER" id="PTHR46844">
    <property type="entry name" value="SLR5058 PROTEIN"/>
    <property type="match status" value="1"/>
</dbReference>
<evidence type="ECO:0000256" key="2">
    <source>
        <dbReference type="ARBA" id="ARBA00022840"/>
    </source>
</evidence>
<accession>A0ABU5RKI8</accession>
<dbReference type="PROSITE" id="PS50837">
    <property type="entry name" value="NACHT"/>
    <property type="match status" value="1"/>
</dbReference>
<evidence type="ECO:0000256" key="1">
    <source>
        <dbReference type="ARBA" id="ARBA00022741"/>
    </source>
</evidence>
<organism evidence="4 5">
    <name type="scientific">Amycolatopsis heterodermiae</name>
    <dbReference type="NCBI Taxonomy" id="3110235"/>
    <lineage>
        <taxon>Bacteria</taxon>
        <taxon>Bacillati</taxon>
        <taxon>Actinomycetota</taxon>
        <taxon>Actinomycetes</taxon>
        <taxon>Pseudonocardiales</taxon>
        <taxon>Pseudonocardiaceae</taxon>
        <taxon>Amycolatopsis</taxon>
    </lineage>
</organism>
<keyword evidence="2" id="KW-0067">ATP-binding</keyword>
<evidence type="ECO:0000313" key="5">
    <source>
        <dbReference type="Proteomes" id="UP001304298"/>
    </source>
</evidence>